<feature type="domain" description="Transposase Tc1-like" evidence="3">
    <location>
        <begin position="846"/>
        <end position="916"/>
    </location>
</feature>
<feature type="region of interest" description="Disordered" evidence="2">
    <location>
        <begin position="632"/>
        <end position="658"/>
    </location>
</feature>
<dbReference type="InterPro" id="IPR002492">
    <property type="entry name" value="Transposase_Tc1-like"/>
</dbReference>
<feature type="compositionally biased region" description="Basic and acidic residues" evidence="2">
    <location>
        <begin position="1012"/>
        <end position="1024"/>
    </location>
</feature>
<dbReference type="EMBL" id="JARBHB010000005">
    <property type="protein sequence ID" value="KAJ8884371.1"/>
    <property type="molecule type" value="Genomic_DNA"/>
</dbReference>
<evidence type="ECO:0000259" key="3">
    <source>
        <dbReference type="Pfam" id="PF01498"/>
    </source>
</evidence>
<sequence>MQSDTWKVHVKICNGSSTSSQQVMSIAIVASMDVHSTDYYDETVNANDGMRHVRPEVKYVCAECTFTRLSREIDELQNERPFASNKDDNTTPATKKNFAKVLCEGVSTEINTRRHFEDWLSPNVDISGWYGGLVMSTVLVIFERIGLGRSQFWVVSLVRNRLGFRIEKEGGVDIICCWLMVEVESEWASYGRGLGGRAMVSVLSSRVVTAVMGAGAWGRWGITIPNSVTWVANQVATTGNNVTDGASQVALSDFDRIVFFSDIKDQRICCVALSEECEASRATEFCLKGGGGGWQRRKFKFVSLRLINSARNGFNTRVGHSLIFAYGNRAGQCHQSLGFFNDLPFPPTFHSGAAPFSPQSPSSDLKTSIDLILLNDHHDKMAVVPKKRKKQLHHQRRRKTYRKFVKSRRAAVGVAVWTLAYYHGELCSTTGGVTPEFSQRGVLCRTMPLAGGFPGISPVCLFPCIPALLHIAHIGSQDLAHLKELLYYGKFSGAAEVIFQEIPSSPVTQNTKTETEDIHDDKNSEWVWGIVEIDETDYTPLAVEVVVWGQFSVGDLHRTLGNPHVPKRELKHRSETEIWPRVCYLHGTRGADKRNFSEVEAKERVCDITAELARAHYQEEVASNLGAINSPSGRERWSSTSVGAAGSRSHLPGRYRSPLSEGSDAWRRSCRYGRLGARAILYGACNHRARRPRREMAVREPDNSHTLPSQRFRKQKAALISDADFPGGMQKLSFVTHRPYCVSTLTLAHCSLAPVGQDKKATEMAYTMGRPSSALSGQCYTKLGQLSAVKRSEAKCMYASSTSKRARSSWHTATTATRGWNQWIEDGCTQRRAGTGPRNVTTTRDDRHLVRMAVVDRTASSTVLARHWSTATGVDLSASTVRRRLLRAGLIARMPLRRLPLSRNHKRLRLQWARERRRWPAIVDALWTAWTEIPQEPIQFPFDSMPRHLRALIAARVVCTPCWILKVKDHCEAYWGQEMYCNTGRRRKFSTGRASLIRTDSRQSLSDEEERGEVTTEDIKDRSRPGVISANHDKPESGRPGLDSNPCPPEWESEYLSLRYLAMFLEGKCHNISQGYILVQNGALSANAGFLYAPLPDLTDNVASRSSSRLVRADSRT</sequence>
<keyword evidence="1" id="KW-0175">Coiled coil</keyword>
<feature type="region of interest" description="Disordered" evidence="2">
    <location>
        <begin position="1000"/>
        <end position="1046"/>
    </location>
</feature>
<dbReference type="Proteomes" id="UP001159363">
    <property type="component" value="Chromosome 4"/>
</dbReference>
<evidence type="ECO:0000313" key="5">
    <source>
        <dbReference type="Proteomes" id="UP001159363"/>
    </source>
</evidence>
<organism evidence="4 5">
    <name type="scientific">Dryococelus australis</name>
    <dbReference type="NCBI Taxonomy" id="614101"/>
    <lineage>
        <taxon>Eukaryota</taxon>
        <taxon>Metazoa</taxon>
        <taxon>Ecdysozoa</taxon>
        <taxon>Arthropoda</taxon>
        <taxon>Hexapoda</taxon>
        <taxon>Insecta</taxon>
        <taxon>Pterygota</taxon>
        <taxon>Neoptera</taxon>
        <taxon>Polyneoptera</taxon>
        <taxon>Phasmatodea</taxon>
        <taxon>Verophasmatodea</taxon>
        <taxon>Anareolatae</taxon>
        <taxon>Phasmatidae</taxon>
        <taxon>Eurycanthinae</taxon>
        <taxon>Dryococelus</taxon>
    </lineage>
</organism>
<feature type="compositionally biased region" description="Polar residues" evidence="2">
    <location>
        <begin position="632"/>
        <end position="642"/>
    </location>
</feature>
<evidence type="ECO:0000256" key="1">
    <source>
        <dbReference type="SAM" id="Coils"/>
    </source>
</evidence>
<gene>
    <name evidence="4" type="ORF">PR048_016228</name>
</gene>
<evidence type="ECO:0000313" key="4">
    <source>
        <dbReference type="EMBL" id="KAJ8884371.1"/>
    </source>
</evidence>
<name>A0ABQ9HJ55_9NEOP</name>
<accession>A0ABQ9HJ55</accession>
<proteinExistence type="predicted"/>
<feature type="coiled-coil region" evidence="1">
    <location>
        <begin position="59"/>
        <end position="86"/>
    </location>
</feature>
<comment type="caution">
    <text evidence="4">The sequence shown here is derived from an EMBL/GenBank/DDBJ whole genome shotgun (WGS) entry which is preliminary data.</text>
</comment>
<dbReference type="Pfam" id="PF01498">
    <property type="entry name" value="HTH_Tnp_Tc3_2"/>
    <property type="match status" value="1"/>
</dbReference>
<keyword evidence="5" id="KW-1185">Reference proteome</keyword>
<reference evidence="4 5" key="1">
    <citation type="submission" date="2023-02" db="EMBL/GenBank/DDBJ databases">
        <title>LHISI_Scaffold_Assembly.</title>
        <authorList>
            <person name="Stuart O.P."/>
            <person name="Cleave R."/>
            <person name="Magrath M.J.L."/>
            <person name="Mikheyev A.S."/>
        </authorList>
    </citation>
    <scope>NUCLEOTIDE SEQUENCE [LARGE SCALE GENOMIC DNA]</scope>
    <source>
        <strain evidence="4">Daus_M_001</strain>
        <tissue evidence="4">Leg muscle</tissue>
    </source>
</reference>
<evidence type="ECO:0000256" key="2">
    <source>
        <dbReference type="SAM" id="MobiDB-lite"/>
    </source>
</evidence>
<protein>
    <recommendedName>
        <fullName evidence="3">Transposase Tc1-like domain-containing protein</fullName>
    </recommendedName>
</protein>